<organism evidence="3 4">
    <name type="scientific">Secundilactobacillus collinoides DSM 20515 = JCM 1123</name>
    <dbReference type="NCBI Taxonomy" id="1423733"/>
    <lineage>
        <taxon>Bacteria</taxon>
        <taxon>Bacillati</taxon>
        <taxon>Bacillota</taxon>
        <taxon>Bacilli</taxon>
        <taxon>Lactobacillales</taxon>
        <taxon>Lactobacillaceae</taxon>
        <taxon>Secundilactobacillus</taxon>
    </lineage>
</organism>
<dbReference type="InterPro" id="IPR020904">
    <property type="entry name" value="Sc_DH/Rdtase_CS"/>
</dbReference>
<proteinExistence type="inferred from homology"/>
<dbReference type="Proteomes" id="UP000051845">
    <property type="component" value="Unassembled WGS sequence"/>
</dbReference>
<dbReference type="Pfam" id="PF13561">
    <property type="entry name" value="adh_short_C2"/>
    <property type="match status" value="1"/>
</dbReference>
<name>A0A0R2BB73_SECCO</name>
<keyword evidence="2" id="KW-0560">Oxidoreductase</keyword>
<dbReference type="PRINTS" id="PR00080">
    <property type="entry name" value="SDRFAMILY"/>
</dbReference>
<sequence length="272" mass="28778">MVNMTLKGKTALVTGATSGIGEAIARLFASEGAQVIIGGRKDEIGTSIVKDIRDQGFDASYVHLEVTEQNDWKKAVQFAQDTYGQLNILVNNAGTNEICAYPNIDLKEWEKVMATNVTGPMMGIDLCAPLMKQSGGGSIVNISSLGGMYGTPSTAYSTSKWAIRGLSANAAFSFSDWGIRSNVIAPGFIGGTNMTKAILEKTGGQDVMGKMTLLGRSGKTNELAQAALFLASDASSYITGLDIPVDGGLYTAGYYGTMKANMKMFTGEEKTK</sequence>
<evidence type="ECO:0000256" key="2">
    <source>
        <dbReference type="ARBA" id="ARBA00023002"/>
    </source>
</evidence>
<dbReference type="PRINTS" id="PR00081">
    <property type="entry name" value="GDHRDH"/>
</dbReference>
<reference evidence="3 4" key="1">
    <citation type="journal article" date="2015" name="Genome Announc.">
        <title>Expanding the biotechnology potential of lactobacilli through comparative genomics of 213 strains and associated genera.</title>
        <authorList>
            <person name="Sun Z."/>
            <person name="Harris H.M."/>
            <person name="McCann A."/>
            <person name="Guo C."/>
            <person name="Argimon S."/>
            <person name="Zhang W."/>
            <person name="Yang X."/>
            <person name="Jeffery I.B."/>
            <person name="Cooney J.C."/>
            <person name="Kagawa T.F."/>
            <person name="Liu W."/>
            <person name="Song Y."/>
            <person name="Salvetti E."/>
            <person name="Wrobel A."/>
            <person name="Rasinkangas P."/>
            <person name="Parkhill J."/>
            <person name="Rea M.C."/>
            <person name="O'Sullivan O."/>
            <person name="Ritari J."/>
            <person name="Douillard F.P."/>
            <person name="Paul Ross R."/>
            <person name="Yang R."/>
            <person name="Briner A.E."/>
            <person name="Felis G.E."/>
            <person name="de Vos W.M."/>
            <person name="Barrangou R."/>
            <person name="Klaenhammer T.R."/>
            <person name="Caufield P.W."/>
            <person name="Cui Y."/>
            <person name="Zhang H."/>
            <person name="O'Toole P.W."/>
        </authorList>
    </citation>
    <scope>NUCLEOTIDE SEQUENCE [LARGE SCALE GENOMIC DNA]</scope>
    <source>
        <strain evidence="3 4">DSM 20515</strain>
    </source>
</reference>
<dbReference type="Gene3D" id="3.40.50.720">
    <property type="entry name" value="NAD(P)-binding Rossmann-like Domain"/>
    <property type="match status" value="1"/>
</dbReference>
<dbReference type="AlphaFoldDB" id="A0A0R2BB73"/>
<dbReference type="PROSITE" id="PS00061">
    <property type="entry name" value="ADH_SHORT"/>
    <property type="match status" value="1"/>
</dbReference>
<dbReference type="PANTHER" id="PTHR42820:SF1">
    <property type="entry name" value="SHORT-CHAIN DEHYDROGENASE_REDUCTASE FAMILY PROTEIN"/>
    <property type="match status" value="1"/>
</dbReference>
<dbReference type="GO" id="GO:0008206">
    <property type="term" value="P:bile acid metabolic process"/>
    <property type="evidence" value="ECO:0007669"/>
    <property type="project" value="UniProtKB-ARBA"/>
</dbReference>
<dbReference type="InterPro" id="IPR002347">
    <property type="entry name" value="SDR_fam"/>
</dbReference>
<dbReference type="GO" id="GO:0016491">
    <property type="term" value="F:oxidoreductase activity"/>
    <property type="evidence" value="ECO:0007669"/>
    <property type="project" value="UniProtKB-KW"/>
</dbReference>
<comment type="similarity">
    <text evidence="1">Belongs to the short-chain dehydrogenases/reductases (SDR) family.</text>
</comment>
<dbReference type="EMBL" id="AYYR01000023">
    <property type="protein sequence ID" value="KRM76621.1"/>
    <property type="molecule type" value="Genomic_DNA"/>
</dbReference>
<dbReference type="FunFam" id="3.40.50.720:FF:000084">
    <property type="entry name" value="Short-chain dehydrogenase reductase"/>
    <property type="match status" value="1"/>
</dbReference>
<evidence type="ECO:0000313" key="4">
    <source>
        <dbReference type="Proteomes" id="UP000051845"/>
    </source>
</evidence>
<evidence type="ECO:0000256" key="1">
    <source>
        <dbReference type="ARBA" id="ARBA00006484"/>
    </source>
</evidence>
<dbReference type="NCBIfam" id="NF005559">
    <property type="entry name" value="PRK07231.1"/>
    <property type="match status" value="1"/>
</dbReference>
<protein>
    <submittedName>
        <fullName evidence="3">3-oxoacyl-[acyl-carrier-protein] reductase</fullName>
    </submittedName>
</protein>
<comment type="caution">
    <text evidence="3">The sequence shown here is derived from an EMBL/GenBank/DDBJ whole genome shotgun (WGS) entry which is preliminary data.</text>
</comment>
<evidence type="ECO:0000313" key="3">
    <source>
        <dbReference type="EMBL" id="KRM76621.1"/>
    </source>
</evidence>
<dbReference type="SUPFAM" id="SSF51735">
    <property type="entry name" value="NAD(P)-binding Rossmann-fold domains"/>
    <property type="match status" value="1"/>
</dbReference>
<dbReference type="PANTHER" id="PTHR42820">
    <property type="entry name" value="SHORT-CHAIN DEHYDROGENASE REDUCTASE"/>
    <property type="match status" value="1"/>
</dbReference>
<dbReference type="PATRIC" id="fig|1423733.4.peg.1378"/>
<accession>A0A0R2BB73</accession>
<dbReference type="InterPro" id="IPR036291">
    <property type="entry name" value="NAD(P)-bd_dom_sf"/>
</dbReference>
<gene>
    <name evidence="3" type="ORF">FC82_GL001310</name>
</gene>